<name>A0A2S0MD05_9BURK</name>
<dbReference type="KEGG" id="otk:C6570_05345"/>
<feature type="transmembrane region" description="Helical" evidence="8">
    <location>
        <begin position="349"/>
        <end position="369"/>
    </location>
</feature>
<comment type="subcellular location">
    <subcellularLocation>
        <location evidence="1">Cell membrane</location>
        <topology evidence="1">Multi-pass membrane protein</topology>
    </subcellularLocation>
</comment>
<evidence type="ECO:0000313" key="10">
    <source>
        <dbReference type="EMBL" id="AVO33748.1"/>
    </source>
</evidence>
<feature type="transmembrane region" description="Helical" evidence="8">
    <location>
        <begin position="253"/>
        <end position="271"/>
    </location>
</feature>
<dbReference type="EMBL" id="CP027666">
    <property type="protein sequence ID" value="AVO33748.1"/>
    <property type="molecule type" value="Genomic_DNA"/>
</dbReference>
<evidence type="ECO:0000256" key="5">
    <source>
        <dbReference type="ARBA" id="ARBA00022692"/>
    </source>
</evidence>
<evidence type="ECO:0000256" key="2">
    <source>
        <dbReference type="ARBA" id="ARBA00022475"/>
    </source>
</evidence>
<evidence type="ECO:0000313" key="11">
    <source>
        <dbReference type="Proteomes" id="UP000239709"/>
    </source>
</evidence>
<dbReference type="OrthoDB" id="8933800at2"/>
<organism evidence="10 11">
    <name type="scientific">Ottowia oryzae</name>
    <dbReference type="NCBI Taxonomy" id="2109914"/>
    <lineage>
        <taxon>Bacteria</taxon>
        <taxon>Pseudomonadati</taxon>
        <taxon>Pseudomonadota</taxon>
        <taxon>Betaproteobacteria</taxon>
        <taxon>Burkholderiales</taxon>
        <taxon>Comamonadaceae</taxon>
        <taxon>Ottowia</taxon>
    </lineage>
</organism>
<evidence type="ECO:0000256" key="4">
    <source>
        <dbReference type="ARBA" id="ARBA00022679"/>
    </source>
</evidence>
<keyword evidence="5 8" id="KW-0812">Transmembrane</keyword>
<accession>A0A2S0MD05</accession>
<dbReference type="InterPro" id="IPR050297">
    <property type="entry name" value="LipidA_mod_glycosyltrf_83"/>
</dbReference>
<dbReference type="GO" id="GO:0009103">
    <property type="term" value="P:lipopolysaccharide biosynthetic process"/>
    <property type="evidence" value="ECO:0007669"/>
    <property type="project" value="UniProtKB-ARBA"/>
</dbReference>
<dbReference type="AlphaFoldDB" id="A0A2S0MD05"/>
<evidence type="ECO:0000256" key="8">
    <source>
        <dbReference type="SAM" id="Phobius"/>
    </source>
</evidence>
<keyword evidence="6 8" id="KW-1133">Transmembrane helix</keyword>
<dbReference type="GO" id="GO:0016763">
    <property type="term" value="F:pentosyltransferase activity"/>
    <property type="evidence" value="ECO:0007669"/>
    <property type="project" value="TreeGrafter"/>
</dbReference>
<sequence>MPQILQRLPARSLAALLLAATGAWVLLAARLWRTPPIDNVEQLVWRGAVEWGYYKHPPLPTWLLAAASPAWPATPLLTYLLAAACMVVTLWLFHALLRPLLGRGDALLAVLAALCLTYATDRLPIYNHNVVMMPFIAAVWCLLWRTTQRPSLAAWAGIGLCLGAGMLAKYQMALVALCVALWWLRIGGWRVACHRWGLALAAVLAALVFAPHLLWLTTHQWAPLTYASDSSLGAHLRWSARGPHAVLWMADWMVNRLAPAWVLVFAAAGVLSQRPDNPERPVPPPDRWQRDFLLLAGFGPMLLTVALSMAGGIHLQMKWSTAFALWTVPAIQVLLPRRWRYGDAPLPRVVWAMAGLLQLLLLAITLHSADKQAHHPMGKGAWRQRDFAAMAHTIDVPVDVINGPYGVAGMLARHLPGQPRVLIDGDLRRSPWLTPTDLAQARTISVWPTCQVPEGARPLARGWAWWPRPAPPPVADGPQAAAEIARRAQASHTGGTAAVHCP</sequence>
<evidence type="ECO:0000259" key="9">
    <source>
        <dbReference type="Pfam" id="PF13231"/>
    </source>
</evidence>
<feature type="transmembrane region" description="Helical" evidence="8">
    <location>
        <begin position="292"/>
        <end position="313"/>
    </location>
</feature>
<feature type="transmembrane region" description="Helical" evidence="8">
    <location>
        <begin position="198"/>
        <end position="216"/>
    </location>
</feature>
<evidence type="ECO:0000256" key="3">
    <source>
        <dbReference type="ARBA" id="ARBA00022676"/>
    </source>
</evidence>
<proteinExistence type="predicted"/>
<dbReference type="PANTHER" id="PTHR33908:SF9">
    <property type="entry name" value="BLL5595 PROTEIN"/>
    <property type="match status" value="1"/>
</dbReference>
<feature type="transmembrane region" description="Helical" evidence="8">
    <location>
        <begin position="100"/>
        <end position="119"/>
    </location>
</feature>
<keyword evidence="3" id="KW-0328">Glycosyltransferase</keyword>
<feature type="transmembrane region" description="Helical" evidence="8">
    <location>
        <begin position="125"/>
        <end position="144"/>
    </location>
</feature>
<dbReference type="InterPro" id="IPR038731">
    <property type="entry name" value="RgtA/B/C-like"/>
</dbReference>
<dbReference type="Proteomes" id="UP000239709">
    <property type="component" value="Chromosome"/>
</dbReference>
<keyword evidence="7 8" id="KW-0472">Membrane</keyword>
<evidence type="ECO:0000256" key="7">
    <source>
        <dbReference type="ARBA" id="ARBA00023136"/>
    </source>
</evidence>
<feature type="domain" description="Glycosyltransferase RgtA/B/C/D-like" evidence="9">
    <location>
        <begin position="55"/>
        <end position="215"/>
    </location>
</feature>
<feature type="transmembrane region" description="Helical" evidence="8">
    <location>
        <begin position="174"/>
        <end position="191"/>
    </location>
</feature>
<keyword evidence="4" id="KW-0808">Transferase</keyword>
<dbReference type="GO" id="GO:0005886">
    <property type="term" value="C:plasma membrane"/>
    <property type="evidence" value="ECO:0007669"/>
    <property type="project" value="UniProtKB-SubCell"/>
</dbReference>
<keyword evidence="11" id="KW-1185">Reference proteome</keyword>
<reference evidence="10 11" key="1">
    <citation type="submission" date="2018-03" db="EMBL/GenBank/DDBJ databases">
        <title>Genome sequencing of Ottowia sp.</title>
        <authorList>
            <person name="Kim S.-J."/>
            <person name="Heo J."/>
            <person name="Kwon S.-W."/>
        </authorList>
    </citation>
    <scope>NUCLEOTIDE SEQUENCE [LARGE SCALE GENOMIC DNA]</scope>
    <source>
        <strain evidence="10 11">KADR8-3</strain>
    </source>
</reference>
<feature type="transmembrane region" description="Helical" evidence="8">
    <location>
        <begin position="76"/>
        <end position="93"/>
    </location>
</feature>
<dbReference type="PANTHER" id="PTHR33908">
    <property type="entry name" value="MANNOSYLTRANSFERASE YKCB-RELATED"/>
    <property type="match status" value="1"/>
</dbReference>
<dbReference type="RefSeq" id="WP_106702305.1">
    <property type="nucleotide sequence ID" value="NZ_CP027666.1"/>
</dbReference>
<evidence type="ECO:0000256" key="6">
    <source>
        <dbReference type="ARBA" id="ARBA00022989"/>
    </source>
</evidence>
<dbReference type="Pfam" id="PF13231">
    <property type="entry name" value="PMT_2"/>
    <property type="match status" value="1"/>
</dbReference>
<feature type="transmembrane region" description="Helical" evidence="8">
    <location>
        <begin position="151"/>
        <end position="168"/>
    </location>
</feature>
<gene>
    <name evidence="10" type="ORF">C6570_05345</name>
</gene>
<evidence type="ECO:0000256" key="1">
    <source>
        <dbReference type="ARBA" id="ARBA00004651"/>
    </source>
</evidence>
<protein>
    <recommendedName>
        <fullName evidence="9">Glycosyltransferase RgtA/B/C/D-like domain-containing protein</fullName>
    </recommendedName>
</protein>
<keyword evidence="2" id="KW-1003">Cell membrane</keyword>